<dbReference type="RefSeq" id="WP_131835830.1">
    <property type="nucleotide sequence ID" value="NZ_SMFY01000002.1"/>
</dbReference>
<gene>
    <name evidence="3" type="ORF">EV667_2722</name>
</gene>
<dbReference type="PROSITE" id="PS50930">
    <property type="entry name" value="HTH_LYTTR"/>
    <property type="match status" value="1"/>
</dbReference>
<dbReference type="InterPro" id="IPR007492">
    <property type="entry name" value="LytTR_DNA-bd_dom"/>
</dbReference>
<keyword evidence="1" id="KW-1133">Transmembrane helix</keyword>
<dbReference type="OrthoDB" id="7028951at2"/>
<evidence type="ECO:0000313" key="4">
    <source>
        <dbReference type="Proteomes" id="UP000295030"/>
    </source>
</evidence>
<dbReference type="EMBL" id="SMFY01000002">
    <property type="protein sequence ID" value="TCK28711.1"/>
    <property type="molecule type" value="Genomic_DNA"/>
</dbReference>
<proteinExistence type="predicted"/>
<feature type="transmembrane region" description="Helical" evidence="1">
    <location>
        <begin position="21"/>
        <end position="40"/>
    </location>
</feature>
<sequence length="297" mass="32068">MRDFANGRLAKGPLARWLRARAPEVSFALALSPAFAWMAPFDTTDGSFLERIVFWGWLLPSWFLVLAVTQARAHRIRTLEALSPAARSTVMLALSAVPMIGIAGLAASTMQGWQVSPWEVSKLYIRVLLIGALVTLLWKAIGLSRPGAARYAPALAAPEVAQPPASVPTAPAIARPVTALPSAELLARLPPALRGPLLCLQMEDHYVRIHTAKGSALALLRLSDAIAQTGATPGRQVHRSWWVSDDAVEGFEKQGRTGRLRLGNGLRVPVSQRYAREVEVAFGPATAGEPPSPRRMT</sequence>
<evidence type="ECO:0000259" key="2">
    <source>
        <dbReference type="PROSITE" id="PS50930"/>
    </source>
</evidence>
<feature type="transmembrane region" description="Helical" evidence="1">
    <location>
        <begin position="123"/>
        <end position="141"/>
    </location>
</feature>
<dbReference type="Proteomes" id="UP000295030">
    <property type="component" value="Unassembled WGS sequence"/>
</dbReference>
<dbReference type="SMART" id="SM00850">
    <property type="entry name" value="LytTR"/>
    <property type="match status" value="1"/>
</dbReference>
<dbReference type="Gene3D" id="2.40.50.1020">
    <property type="entry name" value="LytTr DNA-binding domain"/>
    <property type="match status" value="1"/>
</dbReference>
<keyword evidence="4" id="KW-1185">Reference proteome</keyword>
<keyword evidence="1" id="KW-0472">Membrane</keyword>
<dbReference type="GO" id="GO:0003677">
    <property type="term" value="F:DNA binding"/>
    <property type="evidence" value="ECO:0007669"/>
    <property type="project" value="InterPro"/>
</dbReference>
<feature type="domain" description="HTH LytTR-type" evidence="2">
    <location>
        <begin position="200"/>
        <end position="284"/>
    </location>
</feature>
<protein>
    <submittedName>
        <fullName evidence="3">LytTR family transcriptional regulator</fullName>
    </submittedName>
</protein>
<feature type="transmembrane region" description="Helical" evidence="1">
    <location>
        <begin position="52"/>
        <end position="69"/>
    </location>
</feature>
<dbReference type="Pfam" id="PF04397">
    <property type="entry name" value="LytTR"/>
    <property type="match status" value="1"/>
</dbReference>
<feature type="transmembrane region" description="Helical" evidence="1">
    <location>
        <begin position="90"/>
        <end position="111"/>
    </location>
</feature>
<organism evidence="3 4">
    <name type="scientific">Ancylobacter aquaticus</name>
    <dbReference type="NCBI Taxonomy" id="100"/>
    <lineage>
        <taxon>Bacteria</taxon>
        <taxon>Pseudomonadati</taxon>
        <taxon>Pseudomonadota</taxon>
        <taxon>Alphaproteobacteria</taxon>
        <taxon>Hyphomicrobiales</taxon>
        <taxon>Xanthobacteraceae</taxon>
        <taxon>Ancylobacter</taxon>
    </lineage>
</organism>
<keyword evidence="1" id="KW-0812">Transmembrane</keyword>
<name>A0A4R1I3W6_ANCAQ</name>
<comment type="caution">
    <text evidence="3">The sequence shown here is derived from an EMBL/GenBank/DDBJ whole genome shotgun (WGS) entry which is preliminary data.</text>
</comment>
<accession>A0A4R1I3W6</accession>
<evidence type="ECO:0000313" key="3">
    <source>
        <dbReference type="EMBL" id="TCK28711.1"/>
    </source>
</evidence>
<dbReference type="AlphaFoldDB" id="A0A4R1I3W6"/>
<reference evidence="3 4" key="1">
    <citation type="submission" date="2019-03" db="EMBL/GenBank/DDBJ databases">
        <title>Genomic Encyclopedia of Type Strains, Phase IV (KMG-IV): sequencing the most valuable type-strain genomes for metagenomic binning, comparative biology and taxonomic classification.</title>
        <authorList>
            <person name="Goeker M."/>
        </authorList>
    </citation>
    <scope>NUCLEOTIDE SEQUENCE [LARGE SCALE GENOMIC DNA]</scope>
    <source>
        <strain evidence="3 4">DSM 101</strain>
    </source>
</reference>
<evidence type="ECO:0000256" key="1">
    <source>
        <dbReference type="SAM" id="Phobius"/>
    </source>
</evidence>